<proteinExistence type="predicted"/>
<comment type="caution">
    <text evidence="1">The sequence shown here is derived from an EMBL/GenBank/DDBJ whole genome shotgun (WGS) entry which is preliminary data.</text>
</comment>
<gene>
    <name evidence="1" type="ORF">GM668_11155</name>
</gene>
<organism evidence="1 2">
    <name type="scientific">Pseudoduganella ginsengisoli</name>
    <dbReference type="NCBI Taxonomy" id="1462440"/>
    <lineage>
        <taxon>Bacteria</taxon>
        <taxon>Pseudomonadati</taxon>
        <taxon>Pseudomonadota</taxon>
        <taxon>Betaproteobacteria</taxon>
        <taxon>Burkholderiales</taxon>
        <taxon>Oxalobacteraceae</taxon>
        <taxon>Telluria group</taxon>
        <taxon>Pseudoduganella</taxon>
    </lineage>
</organism>
<keyword evidence="2" id="KW-1185">Reference proteome</keyword>
<dbReference type="Proteomes" id="UP000484015">
    <property type="component" value="Unassembled WGS sequence"/>
</dbReference>
<evidence type="ECO:0000313" key="2">
    <source>
        <dbReference type="Proteomes" id="UP000484015"/>
    </source>
</evidence>
<sequence length="200" mass="22819">MRLGLDFDNTLISYDQLFRQAALDLQLIPEETPPQKNAVRDYLRSIDQEDEWTKLQGAVYGGRILEAAPYPGMRDTLRALAGHNIPMCIVSHKTRWPYLGEKWDLHAAARSWLAQQGFHADDGLAWKQEQVFFELTKDEKIARIVAQQCTHYVDDLPEILAMLPDTVEKILFSPDGNTQAQPGWTVMTSWDQLPGILKLV</sequence>
<dbReference type="Gene3D" id="3.40.50.1000">
    <property type="entry name" value="HAD superfamily/HAD-like"/>
    <property type="match status" value="1"/>
</dbReference>
<reference evidence="1 2" key="1">
    <citation type="submission" date="2019-11" db="EMBL/GenBank/DDBJ databases">
        <title>Type strains purchased from KCTC, JCM and DSMZ.</title>
        <authorList>
            <person name="Lu H."/>
        </authorList>
    </citation>
    <scope>NUCLEOTIDE SEQUENCE [LARGE SCALE GENOMIC DNA]</scope>
    <source>
        <strain evidence="1 2">KCTC 42409</strain>
    </source>
</reference>
<dbReference type="InterPro" id="IPR023214">
    <property type="entry name" value="HAD_sf"/>
</dbReference>
<dbReference type="EMBL" id="WNLA01000005">
    <property type="protein sequence ID" value="MTW02640.1"/>
    <property type="molecule type" value="Genomic_DNA"/>
</dbReference>
<dbReference type="InterPro" id="IPR036412">
    <property type="entry name" value="HAD-like_sf"/>
</dbReference>
<evidence type="ECO:0000313" key="1">
    <source>
        <dbReference type="EMBL" id="MTW02640.1"/>
    </source>
</evidence>
<dbReference type="SUPFAM" id="SSF56784">
    <property type="entry name" value="HAD-like"/>
    <property type="match status" value="1"/>
</dbReference>
<name>A0A6L6PZ38_9BURK</name>
<dbReference type="AlphaFoldDB" id="A0A6L6PZ38"/>
<accession>A0A6L6PZ38</accession>
<keyword evidence="1" id="KW-0378">Hydrolase</keyword>
<dbReference type="GO" id="GO:0016787">
    <property type="term" value="F:hydrolase activity"/>
    <property type="evidence" value="ECO:0007669"/>
    <property type="project" value="UniProtKB-KW"/>
</dbReference>
<protein>
    <submittedName>
        <fullName evidence="1">Haloacid dehalogenase-like hydrolase</fullName>
    </submittedName>
</protein>
<dbReference type="RefSeq" id="WP_155439021.1">
    <property type="nucleotide sequence ID" value="NZ_WNLA01000005.1"/>
</dbReference>
<dbReference type="OrthoDB" id="573782at2"/>